<feature type="compositionally biased region" description="Basic and acidic residues" evidence="5">
    <location>
        <begin position="27"/>
        <end position="42"/>
    </location>
</feature>
<dbReference type="GO" id="GO:0019783">
    <property type="term" value="F:ubiquitin-like protein peptidase activity"/>
    <property type="evidence" value="ECO:0007669"/>
    <property type="project" value="UniProtKB-ARBA"/>
</dbReference>
<gene>
    <name evidence="7" type="ORF">HYALB_00002977</name>
</gene>
<organism evidence="7 8">
    <name type="scientific">Hymenoscyphus albidus</name>
    <dbReference type="NCBI Taxonomy" id="595503"/>
    <lineage>
        <taxon>Eukaryota</taxon>
        <taxon>Fungi</taxon>
        <taxon>Dikarya</taxon>
        <taxon>Ascomycota</taxon>
        <taxon>Pezizomycotina</taxon>
        <taxon>Leotiomycetes</taxon>
        <taxon>Helotiales</taxon>
        <taxon>Helotiaceae</taxon>
        <taxon>Hymenoscyphus</taxon>
    </lineage>
</organism>
<comment type="similarity">
    <text evidence="1">Belongs to the peptidase C48 family.</text>
</comment>
<feature type="region of interest" description="Disordered" evidence="5">
    <location>
        <begin position="10"/>
        <end position="114"/>
    </location>
</feature>
<name>A0A9N9M6J9_9HELO</name>
<dbReference type="PANTHER" id="PTHR46915:SF2">
    <property type="entry name" value="UBIQUITIN-LIKE PROTEASE 4"/>
    <property type="match status" value="1"/>
</dbReference>
<dbReference type="SUPFAM" id="SSF54001">
    <property type="entry name" value="Cysteine proteinases"/>
    <property type="match status" value="1"/>
</dbReference>
<dbReference type="Pfam" id="PF02902">
    <property type="entry name" value="Peptidase_C48"/>
    <property type="match status" value="1"/>
</dbReference>
<evidence type="ECO:0000313" key="7">
    <source>
        <dbReference type="EMBL" id="CAG8984036.1"/>
    </source>
</evidence>
<dbReference type="InterPro" id="IPR003653">
    <property type="entry name" value="Peptidase_C48_C"/>
</dbReference>
<keyword evidence="2" id="KW-0645">Protease</keyword>
<evidence type="ECO:0000256" key="1">
    <source>
        <dbReference type="ARBA" id="ARBA00005234"/>
    </source>
</evidence>
<dbReference type="EMBL" id="CAJVRM010000749">
    <property type="protein sequence ID" value="CAG8984036.1"/>
    <property type="molecule type" value="Genomic_DNA"/>
</dbReference>
<feature type="compositionally biased region" description="Acidic residues" evidence="5">
    <location>
        <begin position="43"/>
        <end position="55"/>
    </location>
</feature>
<sequence length="289" mass="32905">MREHRYFLLENSPSKIPGYLEGVGFGIEDKDSKRKPKFLEDKNNDDDDDDNDDNDAPPTTKRIKTTKAAAIDLTENDGDIISEKDKSQVVENTKPPVRSSGDVSTESRKDKSRLGLTGLELEQATNIGKEIIPWTNGTLNYPVLKVLGDGEWLNDEPVNFWIGLLVDRLIQRDQKLAGYIHALDTFLYASPVDQLKDIVLKESWTVPVGIPGQRKTKREPGESILLKDYIIVPIHDGDHFYVAIICNPHDLLNDNLEEVNKREDSDPAHPWIILMDSFQYPRRRAVYRL</sequence>
<feature type="compositionally biased region" description="Low complexity" evidence="5">
    <location>
        <begin position="56"/>
        <end position="71"/>
    </location>
</feature>
<dbReference type="Gene3D" id="3.40.395.10">
    <property type="entry name" value="Adenoviral Proteinase, Chain A"/>
    <property type="match status" value="1"/>
</dbReference>
<dbReference type="PROSITE" id="PS50600">
    <property type="entry name" value="ULP_PROTEASE"/>
    <property type="match status" value="1"/>
</dbReference>
<protein>
    <recommendedName>
        <fullName evidence="6">Ubiquitin-like protease family profile domain-containing protein</fullName>
    </recommendedName>
</protein>
<evidence type="ECO:0000256" key="3">
    <source>
        <dbReference type="ARBA" id="ARBA00022801"/>
    </source>
</evidence>
<keyword evidence="4" id="KW-0788">Thiol protease</keyword>
<evidence type="ECO:0000259" key="6">
    <source>
        <dbReference type="PROSITE" id="PS50600"/>
    </source>
</evidence>
<evidence type="ECO:0000313" key="8">
    <source>
        <dbReference type="Proteomes" id="UP000701801"/>
    </source>
</evidence>
<feature type="domain" description="Ubiquitin-like protease family profile" evidence="6">
    <location>
        <begin position="137"/>
        <end position="289"/>
    </location>
</feature>
<dbReference type="InterPro" id="IPR038765">
    <property type="entry name" value="Papain-like_cys_pep_sf"/>
</dbReference>
<evidence type="ECO:0000256" key="4">
    <source>
        <dbReference type="ARBA" id="ARBA00022807"/>
    </source>
</evidence>
<keyword evidence="3" id="KW-0378">Hydrolase</keyword>
<dbReference type="PANTHER" id="PTHR46915">
    <property type="entry name" value="UBIQUITIN-LIKE PROTEASE 4-RELATED"/>
    <property type="match status" value="1"/>
</dbReference>
<dbReference type="Proteomes" id="UP000701801">
    <property type="component" value="Unassembled WGS sequence"/>
</dbReference>
<accession>A0A9N9M6J9</accession>
<keyword evidence="8" id="KW-1185">Reference proteome</keyword>
<dbReference type="AlphaFoldDB" id="A0A9N9M6J9"/>
<reference evidence="7" key="1">
    <citation type="submission" date="2021-07" db="EMBL/GenBank/DDBJ databases">
        <authorList>
            <person name="Durling M."/>
        </authorList>
    </citation>
    <scope>NUCLEOTIDE SEQUENCE</scope>
</reference>
<dbReference type="GO" id="GO:0016926">
    <property type="term" value="P:protein desumoylation"/>
    <property type="evidence" value="ECO:0007669"/>
    <property type="project" value="UniProtKB-ARBA"/>
</dbReference>
<dbReference type="GO" id="GO:0008234">
    <property type="term" value="F:cysteine-type peptidase activity"/>
    <property type="evidence" value="ECO:0007669"/>
    <property type="project" value="UniProtKB-KW"/>
</dbReference>
<proteinExistence type="inferred from homology"/>
<dbReference type="GO" id="GO:0006508">
    <property type="term" value="P:proteolysis"/>
    <property type="evidence" value="ECO:0007669"/>
    <property type="project" value="UniProtKB-KW"/>
</dbReference>
<evidence type="ECO:0000256" key="2">
    <source>
        <dbReference type="ARBA" id="ARBA00022670"/>
    </source>
</evidence>
<dbReference type="OrthoDB" id="442460at2759"/>
<comment type="caution">
    <text evidence="7">The sequence shown here is derived from an EMBL/GenBank/DDBJ whole genome shotgun (WGS) entry which is preliminary data.</text>
</comment>
<evidence type="ECO:0000256" key="5">
    <source>
        <dbReference type="SAM" id="MobiDB-lite"/>
    </source>
</evidence>